<dbReference type="SMART" id="SM00480">
    <property type="entry name" value="POL3Bc"/>
    <property type="match status" value="1"/>
</dbReference>
<evidence type="ECO:0000313" key="12">
    <source>
        <dbReference type="EMBL" id="CRI34481.1"/>
    </source>
</evidence>
<keyword evidence="4" id="KW-0963">Cytoplasm</keyword>
<name>A0A0K2XWH2_HELHE</name>
<comment type="similarity">
    <text evidence="2">Belongs to the beta sliding clamp family.</text>
</comment>
<dbReference type="InterPro" id="IPR022637">
    <property type="entry name" value="DNA_polIII_beta_cen"/>
</dbReference>
<dbReference type="GO" id="GO:0005737">
    <property type="term" value="C:cytoplasm"/>
    <property type="evidence" value="ECO:0007669"/>
    <property type="project" value="UniProtKB-SubCell"/>
</dbReference>
<dbReference type="GO" id="GO:0008408">
    <property type="term" value="F:3'-5' exonuclease activity"/>
    <property type="evidence" value="ECO:0007669"/>
    <property type="project" value="InterPro"/>
</dbReference>
<evidence type="ECO:0000256" key="10">
    <source>
        <dbReference type="ARBA" id="ARBA00030988"/>
    </source>
</evidence>
<dbReference type="InterPro" id="IPR001001">
    <property type="entry name" value="DNA_polIII_beta"/>
</dbReference>
<dbReference type="InterPro" id="IPR022635">
    <property type="entry name" value="DNA_polIII_beta_C"/>
</dbReference>
<keyword evidence="6 12" id="KW-0548">Nucleotidyltransferase</keyword>
<reference evidence="13" key="1">
    <citation type="submission" date="2014-12" db="EMBL/GenBank/DDBJ databases">
        <authorList>
            <person name="Smet A."/>
        </authorList>
    </citation>
    <scope>NUCLEOTIDE SEQUENCE [LARGE SCALE GENOMIC DNA]</scope>
</reference>
<dbReference type="RefSeq" id="WP_015106579.1">
    <property type="nucleotide sequence ID" value="NZ_AP026684.1"/>
</dbReference>
<evidence type="ECO:0000256" key="1">
    <source>
        <dbReference type="ARBA" id="ARBA00004496"/>
    </source>
</evidence>
<accession>A0A0K2XWH2</accession>
<gene>
    <name evidence="12" type="ORF">HHE01_13270</name>
</gene>
<keyword evidence="13" id="KW-1185">Reference proteome</keyword>
<evidence type="ECO:0000256" key="8">
    <source>
        <dbReference type="ARBA" id="ARBA00022932"/>
    </source>
</evidence>
<dbReference type="Pfam" id="PF02767">
    <property type="entry name" value="DNA_pol3_beta_2"/>
    <property type="match status" value="1"/>
</dbReference>
<dbReference type="GO" id="GO:0003677">
    <property type="term" value="F:DNA binding"/>
    <property type="evidence" value="ECO:0007669"/>
    <property type="project" value="UniProtKB-KW"/>
</dbReference>
<dbReference type="GO" id="GO:0009360">
    <property type="term" value="C:DNA polymerase III complex"/>
    <property type="evidence" value="ECO:0007669"/>
    <property type="project" value="InterPro"/>
</dbReference>
<dbReference type="AlphaFoldDB" id="A0A0K2XWH2"/>
<evidence type="ECO:0000256" key="11">
    <source>
        <dbReference type="ARBA" id="ARBA00033276"/>
    </source>
</evidence>
<dbReference type="InterPro" id="IPR046938">
    <property type="entry name" value="DNA_clamp_sf"/>
</dbReference>
<keyword evidence="8" id="KW-0239">DNA-directed DNA polymerase</keyword>
<evidence type="ECO:0000313" key="13">
    <source>
        <dbReference type="Proteomes" id="UP000046090"/>
    </source>
</evidence>
<evidence type="ECO:0000256" key="9">
    <source>
        <dbReference type="ARBA" id="ARBA00023125"/>
    </source>
</evidence>
<evidence type="ECO:0000256" key="4">
    <source>
        <dbReference type="ARBA" id="ARBA00022490"/>
    </source>
</evidence>
<dbReference type="PANTHER" id="PTHR30478">
    <property type="entry name" value="DNA POLYMERASE III SUBUNIT BETA"/>
    <property type="match status" value="1"/>
</dbReference>
<dbReference type="GeneID" id="76197028"/>
<dbReference type="Pfam" id="PF00712">
    <property type="entry name" value="DNA_pol3_beta"/>
    <property type="match status" value="1"/>
</dbReference>
<evidence type="ECO:0000256" key="7">
    <source>
        <dbReference type="ARBA" id="ARBA00022705"/>
    </source>
</evidence>
<evidence type="ECO:0000256" key="2">
    <source>
        <dbReference type="ARBA" id="ARBA00010752"/>
    </source>
</evidence>
<dbReference type="STRING" id="1216962.BN341_7780"/>
<evidence type="ECO:0000256" key="5">
    <source>
        <dbReference type="ARBA" id="ARBA00022679"/>
    </source>
</evidence>
<dbReference type="OrthoDB" id="8421503at2"/>
<keyword evidence="7" id="KW-0235">DNA replication</keyword>
<dbReference type="Pfam" id="PF02768">
    <property type="entry name" value="DNA_pol3_beta_3"/>
    <property type="match status" value="1"/>
</dbReference>
<keyword evidence="5 12" id="KW-0808">Transferase</keyword>
<organism evidence="12 13">
    <name type="scientific">Helicobacter heilmannii</name>
    <dbReference type="NCBI Taxonomy" id="35817"/>
    <lineage>
        <taxon>Bacteria</taxon>
        <taxon>Pseudomonadati</taxon>
        <taxon>Campylobacterota</taxon>
        <taxon>Epsilonproteobacteria</taxon>
        <taxon>Campylobacterales</taxon>
        <taxon>Helicobacteraceae</taxon>
        <taxon>Helicobacter</taxon>
    </lineage>
</organism>
<keyword evidence="9" id="KW-0238">DNA-binding</keyword>
<protein>
    <recommendedName>
        <fullName evidence="3">Beta sliding clamp</fullName>
    </recommendedName>
    <alternativeName>
        <fullName evidence="11">Beta-clamp processivity factor</fullName>
    </alternativeName>
    <alternativeName>
        <fullName evidence="10">DNA polymerase III beta sliding clamp subunit</fullName>
    </alternativeName>
</protein>
<dbReference type="InterPro" id="IPR022634">
    <property type="entry name" value="DNA_polIII_beta_N"/>
</dbReference>
<dbReference type="EMBL" id="CDMK01000001">
    <property type="protein sequence ID" value="CRI34481.1"/>
    <property type="molecule type" value="Genomic_DNA"/>
</dbReference>
<dbReference type="Proteomes" id="UP000046090">
    <property type="component" value="Unassembled WGS sequence"/>
</dbReference>
<comment type="subcellular location">
    <subcellularLocation>
        <location evidence="1">Cytoplasm</location>
    </subcellularLocation>
</comment>
<dbReference type="PANTHER" id="PTHR30478:SF0">
    <property type="entry name" value="BETA SLIDING CLAMP"/>
    <property type="match status" value="1"/>
</dbReference>
<dbReference type="SUPFAM" id="SSF55979">
    <property type="entry name" value="DNA clamp"/>
    <property type="match status" value="3"/>
</dbReference>
<dbReference type="GO" id="GO:0006271">
    <property type="term" value="P:DNA strand elongation involved in DNA replication"/>
    <property type="evidence" value="ECO:0007669"/>
    <property type="project" value="TreeGrafter"/>
</dbReference>
<dbReference type="GO" id="GO:0003887">
    <property type="term" value="F:DNA-directed DNA polymerase activity"/>
    <property type="evidence" value="ECO:0007669"/>
    <property type="project" value="UniProtKB-KW"/>
</dbReference>
<dbReference type="Gene3D" id="3.10.150.10">
    <property type="entry name" value="DNA Polymerase III, subunit A, domain 2"/>
    <property type="match status" value="3"/>
</dbReference>
<evidence type="ECO:0000256" key="6">
    <source>
        <dbReference type="ARBA" id="ARBA00022695"/>
    </source>
</evidence>
<dbReference type="CDD" id="cd00140">
    <property type="entry name" value="beta_clamp"/>
    <property type="match status" value="1"/>
</dbReference>
<dbReference type="NCBIfam" id="TIGR00663">
    <property type="entry name" value="dnan"/>
    <property type="match status" value="1"/>
</dbReference>
<proteinExistence type="inferred from homology"/>
<sequence>MQLTIDKTRLERALQHLVAFTDRKDLANIASHVCLEARHGGLRLEANDLEMGLCLHLKADIVEEGSATFNAKHFLDIASKLENGALSLETNDDFVHIRFKRSKFKLPLFDRNDFPAFPSHDNLPFLHFSDSALSEHFKKLAPVIKTNASKYEFGGVLMVLKESLELAATDTKRLSLVQMDADNMPAQAPMTECILPKRAMLEISKLFESDFDMFYEPKDPTMLFFKNDEMLLYSKLIGGKYPNYEAIFPKEFAHQFELETQSFKEAIQITSALSPTTKIVFYPERIEFESLENESPSFSSTSIEAKTPLEGFELQAHARHLLDALNTSASANFTLSLNQSTEPFLVEKDGFKTLIMPFVS</sequence>
<evidence type="ECO:0000256" key="3">
    <source>
        <dbReference type="ARBA" id="ARBA00021035"/>
    </source>
</evidence>